<dbReference type="RefSeq" id="WP_188506350.1">
    <property type="nucleotide sequence ID" value="NZ_BMER01000002.1"/>
</dbReference>
<organism evidence="1 2">
    <name type="scientific">Parapedobacter pyrenivorans</name>
    <dbReference type="NCBI Taxonomy" id="1305674"/>
    <lineage>
        <taxon>Bacteria</taxon>
        <taxon>Pseudomonadati</taxon>
        <taxon>Bacteroidota</taxon>
        <taxon>Sphingobacteriia</taxon>
        <taxon>Sphingobacteriales</taxon>
        <taxon>Sphingobacteriaceae</taxon>
        <taxon>Parapedobacter</taxon>
    </lineage>
</organism>
<evidence type="ECO:0000313" key="1">
    <source>
        <dbReference type="EMBL" id="GGG89530.1"/>
    </source>
</evidence>
<evidence type="ECO:0000313" key="2">
    <source>
        <dbReference type="Proteomes" id="UP000660862"/>
    </source>
</evidence>
<comment type="caution">
    <text evidence="1">The sequence shown here is derived from an EMBL/GenBank/DDBJ whole genome shotgun (WGS) entry which is preliminary data.</text>
</comment>
<dbReference type="AlphaFoldDB" id="A0A917HUF4"/>
<sequence>MNRNFFLGFAGFAIVFSACQSTRISRYYANNSYLPLYENVVYNDSLSLFVPSFGDVTFVRDVKKLRRRVRDLRLAPGDSVLLWGSTEAPPFYAFAITVNDTCNGADPTTDDAIFHDDTCVNGRRFRLIGLSEDAEMTSADKDLASIWSRIGFDTLSAGQFMPIFSVTGVNTNKHYHVLNNVAQYPTWSDQDRWSKLQLELTYASFLGDNAAYRQALAMLERNMMGDSVVRHVLASTPSVHGNDALDTIVAEARKRQLVMINENHFYPNHRLLVYELLDALHIAGYRYLALEALDPKQEEAVNRTRRIDLETGFYTREQQYGRLLNRALELGFELVAYENTDNTKNREAGQAENLYQKTFAKDPSARVFVLAGMDHILETATPSGKKWMAALFKERYGIDPLTINQNDLKHLRHLAPDGYQLLKADAFESDRLRAVDYHVINSRPVAFVGNSDGMVYRNPRKDSVQVLLFHTEKPAGVAMATEVPYFTTVVPGKSKTRIPCVSGKPTLVVAYDRYGKVVGVK</sequence>
<name>A0A917HUF4_9SPHI</name>
<gene>
    <name evidence="1" type="ORF">GCM10007415_24640</name>
</gene>
<keyword evidence="2" id="KW-1185">Reference proteome</keyword>
<dbReference type="Proteomes" id="UP000660862">
    <property type="component" value="Unassembled WGS sequence"/>
</dbReference>
<proteinExistence type="predicted"/>
<accession>A0A917HUF4</accession>
<reference evidence="1" key="1">
    <citation type="journal article" date="2014" name="Int. J. Syst. Evol. Microbiol.">
        <title>Complete genome sequence of Corynebacterium casei LMG S-19264T (=DSM 44701T), isolated from a smear-ripened cheese.</title>
        <authorList>
            <consortium name="US DOE Joint Genome Institute (JGI-PGF)"/>
            <person name="Walter F."/>
            <person name="Albersmeier A."/>
            <person name="Kalinowski J."/>
            <person name="Ruckert C."/>
        </authorList>
    </citation>
    <scope>NUCLEOTIDE SEQUENCE</scope>
    <source>
        <strain evidence="1">CGMCC 1.12195</strain>
    </source>
</reference>
<dbReference type="EMBL" id="BMER01000002">
    <property type="protein sequence ID" value="GGG89530.1"/>
    <property type="molecule type" value="Genomic_DNA"/>
</dbReference>
<protein>
    <submittedName>
        <fullName evidence="1">Uncharacterized protein</fullName>
    </submittedName>
</protein>
<dbReference type="PROSITE" id="PS51257">
    <property type="entry name" value="PROKAR_LIPOPROTEIN"/>
    <property type="match status" value="1"/>
</dbReference>
<dbReference type="SUPFAM" id="SSF159501">
    <property type="entry name" value="EreA/ChaN-like"/>
    <property type="match status" value="1"/>
</dbReference>
<reference evidence="1" key="2">
    <citation type="submission" date="2020-09" db="EMBL/GenBank/DDBJ databases">
        <authorList>
            <person name="Sun Q."/>
            <person name="Zhou Y."/>
        </authorList>
    </citation>
    <scope>NUCLEOTIDE SEQUENCE</scope>
    <source>
        <strain evidence="1">CGMCC 1.12195</strain>
    </source>
</reference>